<feature type="region of interest" description="Disordered" evidence="1">
    <location>
        <begin position="24"/>
        <end position="50"/>
    </location>
</feature>
<comment type="caution">
    <text evidence="2">The sequence shown here is derived from an EMBL/GenBank/DDBJ whole genome shotgun (WGS) entry which is preliminary data.</text>
</comment>
<reference evidence="2 3" key="1">
    <citation type="submission" date="2018-01" db="EMBL/GenBank/DDBJ databases">
        <authorList>
            <person name="Clerissi C."/>
        </authorList>
    </citation>
    <scope>NUCLEOTIDE SEQUENCE [LARGE SCALE GENOMIC DNA]</scope>
    <source>
        <strain evidence="2">Cupriavidus sp. LMG 19464</strain>
    </source>
</reference>
<organism evidence="2 3">
    <name type="scientific">Cupriavidus taiwanensis</name>
    <dbReference type="NCBI Taxonomy" id="164546"/>
    <lineage>
        <taxon>Bacteria</taxon>
        <taxon>Pseudomonadati</taxon>
        <taxon>Pseudomonadota</taxon>
        <taxon>Betaproteobacteria</taxon>
        <taxon>Burkholderiales</taxon>
        <taxon>Burkholderiaceae</taxon>
        <taxon>Cupriavidus</taxon>
    </lineage>
</organism>
<gene>
    <name evidence="2" type="ORF">CBM2587_B100121</name>
</gene>
<dbReference type="EMBL" id="OFSQ01000030">
    <property type="protein sequence ID" value="SOY60460.1"/>
    <property type="molecule type" value="Genomic_DNA"/>
</dbReference>
<name>A0A976A486_9BURK</name>
<evidence type="ECO:0000256" key="1">
    <source>
        <dbReference type="SAM" id="MobiDB-lite"/>
    </source>
</evidence>
<proteinExistence type="predicted"/>
<accession>A0A976A486</accession>
<sequence length="139" mass="15423">MQWLCQWPDGIAMAESGAAQCAGFRDNPQKPLQRSRDERPPTARTAATARQVSQYRCTHWTPVSPASCAARAAPPPKPITCGNTSIANIQWFMVAALRQTFVLAMTRSPAVRAKPTRRRHGQPLDRGTGGKIRPQFQWL</sequence>
<protein>
    <submittedName>
        <fullName evidence="2">Uncharacterized protein</fullName>
    </submittedName>
</protein>
<dbReference type="Proteomes" id="UP000256780">
    <property type="component" value="Chromosome CBM2587_b"/>
</dbReference>
<feature type="region of interest" description="Disordered" evidence="1">
    <location>
        <begin position="112"/>
        <end position="139"/>
    </location>
</feature>
<evidence type="ECO:0000313" key="3">
    <source>
        <dbReference type="Proteomes" id="UP000256780"/>
    </source>
</evidence>
<evidence type="ECO:0000313" key="2">
    <source>
        <dbReference type="EMBL" id="SOY60460.1"/>
    </source>
</evidence>
<dbReference type="AlphaFoldDB" id="A0A976A486"/>